<dbReference type="PANTHER" id="PTHR48041:SF91">
    <property type="entry name" value="ABC TRANSPORTER G FAMILY MEMBER 28"/>
    <property type="match status" value="1"/>
</dbReference>
<proteinExistence type="predicted"/>
<evidence type="ECO:0000256" key="4">
    <source>
        <dbReference type="ARBA" id="ARBA00022989"/>
    </source>
</evidence>
<dbReference type="EMBL" id="JAPMOS010000010">
    <property type="protein sequence ID" value="KAJ4460868.1"/>
    <property type="molecule type" value="Genomic_DNA"/>
</dbReference>
<feature type="transmembrane region" description="Helical" evidence="6">
    <location>
        <begin position="75"/>
        <end position="93"/>
    </location>
</feature>
<evidence type="ECO:0000256" key="6">
    <source>
        <dbReference type="SAM" id="Phobius"/>
    </source>
</evidence>
<dbReference type="Pfam" id="PF19055">
    <property type="entry name" value="ABC2_membrane_7"/>
    <property type="match status" value="1"/>
</dbReference>
<feature type="transmembrane region" description="Helical" evidence="6">
    <location>
        <begin position="99"/>
        <end position="116"/>
    </location>
</feature>
<dbReference type="InterPro" id="IPR050352">
    <property type="entry name" value="ABCG_transporters"/>
</dbReference>
<dbReference type="Proteomes" id="UP001141327">
    <property type="component" value="Unassembled WGS sequence"/>
</dbReference>
<evidence type="ECO:0000259" key="7">
    <source>
        <dbReference type="Pfam" id="PF19055"/>
    </source>
</evidence>
<name>A0ABQ8UPW3_9EUKA</name>
<keyword evidence="4 6" id="KW-1133">Transmembrane helix</keyword>
<sequence>MVVVIALEFFATVDGVPLFATDRLLYFKEAAAGLNPLAYYIAKLLVHLPMMVVHPLLFMVAYYMVTSPLASFGRLFASVLGLQFACSGLGYVIAMLGLANSSMVVVFVCVLGLLFSGLDPSMSQLKDIMGGFAVFMYCLSPNRWAQEAMVDAEVIGMFEYGYKEVGQAFLDRYEYTVENFGTCIYALAIIGIASRILGFILMVAIDRNKQQ</sequence>
<keyword evidence="5 6" id="KW-0472">Membrane</keyword>
<gene>
    <name evidence="8" type="ORF">PAPYR_2702</name>
</gene>
<evidence type="ECO:0000313" key="9">
    <source>
        <dbReference type="Proteomes" id="UP001141327"/>
    </source>
</evidence>
<protein>
    <recommendedName>
        <fullName evidence="7">ABC transporter family G domain-containing protein</fullName>
    </recommendedName>
</protein>
<evidence type="ECO:0000256" key="5">
    <source>
        <dbReference type="ARBA" id="ARBA00023136"/>
    </source>
</evidence>
<dbReference type="InterPro" id="IPR043926">
    <property type="entry name" value="ABCG_dom"/>
</dbReference>
<evidence type="ECO:0000256" key="3">
    <source>
        <dbReference type="ARBA" id="ARBA00022692"/>
    </source>
</evidence>
<reference evidence="8" key="1">
    <citation type="journal article" date="2022" name="bioRxiv">
        <title>Genomics of Preaxostyla Flagellates Illuminates Evolutionary Transitions and the Path Towards Mitochondrial Loss.</title>
        <authorList>
            <person name="Novak L.V.F."/>
            <person name="Treitli S.C."/>
            <person name="Pyrih J."/>
            <person name="Halakuc P."/>
            <person name="Pipaliya S.V."/>
            <person name="Vacek V."/>
            <person name="Brzon O."/>
            <person name="Soukal P."/>
            <person name="Eme L."/>
            <person name="Dacks J.B."/>
            <person name="Karnkowska A."/>
            <person name="Elias M."/>
            <person name="Hampl V."/>
        </authorList>
    </citation>
    <scope>NUCLEOTIDE SEQUENCE</scope>
    <source>
        <strain evidence="8">RCP-MX</strain>
    </source>
</reference>
<feature type="domain" description="ABC transporter family G" evidence="7">
    <location>
        <begin position="3"/>
        <end position="207"/>
    </location>
</feature>
<keyword evidence="2" id="KW-0813">Transport</keyword>
<comment type="subcellular location">
    <subcellularLocation>
        <location evidence="1">Membrane</location>
        <topology evidence="1">Multi-pass membrane protein</topology>
    </subcellularLocation>
</comment>
<keyword evidence="9" id="KW-1185">Reference proteome</keyword>
<feature type="transmembrane region" description="Helical" evidence="6">
    <location>
        <begin position="184"/>
        <end position="205"/>
    </location>
</feature>
<accession>A0ABQ8UPW3</accession>
<organism evidence="8 9">
    <name type="scientific">Paratrimastix pyriformis</name>
    <dbReference type="NCBI Taxonomy" id="342808"/>
    <lineage>
        <taxon>Eukaryota</taxon>
        <taxon>Metamonada</taxon>
        <taxon>Preaxostyla</taxon>
        <taxon>Paratrimastigidae</taxon>
        <taxon>Paratrimastix</taxon>
    </lineage>
</organism>
<evidence type="ECO:0000256" key="1">
    <source>
        <dbReference type="ARBA" id="ARBA00004141"/>
    </source>
</evidence>
<feature type="transmembrane region" description="Helical" evidence="6">
    <location>
        <begin position="39"/>
        <end position="63"/>
    </location>
</feature>
<evidence type="ECO:0000256" key="2">
    <source>
        <dbReference type="ARBA" id="ARBA00022448"/>
    </source>
</evidence>
<comment type="caution">
    <text evidence="8">The sequence shown here is derived from an EMBL/GenBank/DDBJ whole genome shotgun (WGS) entry which is preliminary data.</text>
</comment>
<dbReference type="PANTHER" id="PTHR48041">
    <property type="entry name" value="ABC TRANSPORTER G FAMILY MEMBER 28"/>
    <property type="match status" value="1"/>
</dbReference>
<evidence type="ECO:0000313" key="8">
    <source>
        <dbReference type="EMBL" id="KAJ4460868.1"/>
    </source>
</evidence>
<keyword evidence="3 6" id="KW-0812">Transmembrane</keyword>